<dbReference type="OrthoDB" id="1099207at2"/>
<reference evidence="4 6" key="2">
    <citation type="submission" date="2019-04" db="EMBL/GenBank/DDBJ databases">
        <title>Microbes associate with the intestines of laboratory mice.</title>
        <authorList>
            <person name="Navarre W."/>
            <person name="Wong E."/>
            <person name="Huang K."/>
            <person name="Tropini C."/>
            <person name="Ng K."/>
            <person name="Yu B."/>
        </authorList>
    </citation>
    <scope>NUCLEOTIDE SEQUENCE [LARGE SCALE GENOMIC DNA]</scope>
    <source>
        <strain evidence="4 6">NM22_B1</strain>
    </source>
</reference>
<reference evidence="3 5" key="1">
    <citation type="submission" date="2013-04" db="EMBL/GenBank/DDBJ databases">
        <title>The Genome Sequence of Bacteroides massiliensis dnLKV3.</title>
        <authorList>
            <consortium name="The Broad Institute Genomics Platform"/>
            <consortium name="The Broad Institute Genome Sequencing Center for Infectious Disease"/>
            <person name="Earl A."/>
            <person name="Xavier R."/>
            <person name="Kuhn K."/>
            <person name="Stappenbeck T."/>
            <person name="Walker B."/>
            <person name="Young S."/>
            <person name="Zeng Q."/>
            <person name="Gargeya S."/>
            <person name="Fitzgerald M."/>
            <person name="Haas B."/>
            <person name="Abouelleil A."/>
            <person name="Allen A.W."/>
            <person name="Alvarado L."/>
            <person name="Arachchi H.M."/>
            <person name="Berlin A.M."/>
            <person name="Chapman S.B."/>
            <person name="Gainer-Dewar J."/>
            <person name="Goldberg J."/>
            <person name="Griggs A."/>
            <person name="Gujja S."/>
            <person name="Hansen M."/>
            <person name="Howarth C."/>
            <person name="Imamovic A."/>
            <person name="Ireland A."/>
            <person name="Larimer J."/>
            <person name="McCowan C."/>
            <person name="Murphy C."/>
            <person name="Pearson M."/>
            <person name="Poon T.W."/>
            <person name="Priest M."/>
            <person name="Roberts A."/>
            <person name="Saif S."/>
            <person name="Shea T."/>
            <person name="Sisk P."/>
            <person name="Sykes S."/>
            <person name="Wortman J."/>
            <person name="Nusbaum C."/>
            <person name="Birren B."/>
        </authorList>
    </citation>
    <scope>NUCLEOTIDE SEQUENCE [LARGE SCALE GENOMIC DNA]</scope>
    <source>
        <strain evidence="3">DnLKV3</strain>
        <strain evidence="5">dnLKV3</strain>
    </source>
</reference>
<dbReference type="PATRIC" id="fig|1235788.3.peg.224"/>
<gene>
    <name evidence="3" type="ORF">C802_00229</name>
    <name evidence="4" type="ORF">E5339_06285</name>
</gene>
<feature type="compositionally biased region" description="Basic and acidic residues" evidence="1">
    <location>
        <begin position="116"/>
        <end position="126"/>
    </location>
</feature>
<proteinExistence type="predicted"/>
<feature type="chain" id="PRO_5044738445" description="DUF4988 domain-containing protein" evidence="2">
    <location>
        <begin position="24"/>
        <end position="942"/>
    </location>
</feature>
<name>R9IDT7_9BACT</name>
<protein>
    <recommendedName>
        <fullName evidence="7">DUF4988 domain-containing protein</fullName>
    </recommendedName>
</protein>
<dbReference type="RefSeq" id="WP_016274717.1">
    <property type="nucleotide sequence ID" value="NZ_CAOOJZ010000044.1"/>
</dbReference>
<keyword evidence="5" id="KW-1185">Reference proteome</keyword>
<evidence type="ECO:0000313" key="4">
    <source>
        <dbReference type="EMBL" id="TGY71527.1"/>
    </source>
</evidence>
<evidence type="ECO:0000256" key="1">
    <source>
        <dbReference type="SAM" id="MobiDB-lite"/>
    </source>
</evidence>
<keyword evidence="2" id="KW-0732">Signal</keyword>
<sequence length="942" mass="104217">MNKKFLSAVLFGALMVSSTGTFVSCKDYDEDIDRIDKELVDIKSALSALQAKVDAGKYVTNVVKNGDGITVTWSDNSTSTIETIKGDKGEDGKNGTVVTIIDGYWAFDGVKSEYPAKGDKGDKGDQGEPGDAAAAGHDAKISENGYWMVWDAEKAAYVETEYIAGGAVAAQVKGGWNITVKDENGDEQTIFIPSSATMGYMDVLNGANPMRALYGINEKDVEYGPAKKTLKKGLYTTLDRDLQVVVNPQGTDASAYSFSLMNSANVDTELPFKEAVPFKDVLTRATSENAVWVLPHDFVRYENIDDARTKNYLLFKANDGAKHALSLTATLNETTIKTPYDLSAQLKKIGEVYVGLKSLENCAVNVDYTPIVSYISPSVDAAAVYDYWITLEQSAKNLKNAQLYGVEIDKEGHSFKFTRETGVNNSIEFVYNYILMDGTIVQGDKDAPHFLAYQREEMANAHEITLERLYTPMDATVILDANKNYTNNYVLTTKAYDLTTLLSDMSDVEKAVWKSAIASHSYKMDLIGGEDGAEWNTWWENNNTLACTPVFDVKKNTVTFSFYVNADLYYNYKLNKAYQLTVTVNDEDTKTPVASIILPFEFTQPTLDITRVNGEKAIWNDKKNVLSIYGDLVNENYMYVPFYEAFTTAYATQYSKFGPSARYYTLSNAYEDDAILRMYNAKFLGRNYELLENVSLTDIVYSSKAAEWNTWAYAGYVNDEDYAFNIIADYKFYGVYPATKEQVSDFTLRFASLLGDAKKVEAKKEFTSNNVTREVVLTDADFTLVDALDDTFYLFDGVKADGNVDKRSDMNLRQGFEEGTEGFATNFTLANANASAYYYKNGNKVAIPVSVGAVDTNATFETNTNTKTRAWVPGATSATNVIVTDLNANEAIKAQGYAAVPGGIMIQLPSSIGTTEPVTIEFKLKDVFGVTKTLKVVVKAAK</sequence>
<evidence type="ECO:0000313" key="6">
    <source>
        <dbReference type="Proteomes" id="UP000310760"/>
    </source>
</evidence>
<dbReference type="EMBL" id="ASSP01000003">
    <property type="protein sequence ID" value="EOS16550.1"/>
    <property type="molecule type" value="Genomic_DNA"/>
</dbReference>
<dbReference type="GeneID" id="82151904"/>
<evidence type="ECO:0008006" key="7">
    <source>
        <dbReference type="Google" id="ProtNLM"/>
    </source>
</evidence>
<dbReference type="STRING" id="1235788.C802_00229"/>
<evidence type="ECO:0000313" key="5">
    <source>
        <dbReference type="Proteomes" id="UP000014200"/>
    </source>
</evidence>
<evidence type="ECO:0000313" key="3">
    <source>
        <dbReference type="EMBL" id="EOS16550.1"/>
    </source>
</evidence>
<dbReference type="HOGENOM" id="CLU_299293_0_0_10"/>
<dbReference type="AlphaFoldDB" id="R9IDT7"/>
<accession>R9IDT7</accession>
<feature type="region of interest" description="Disordered" evidence="1">
    <location>
        <begin position="116"/>
        <end position="136"/>
    </location>
</feature>
<organism evidence="3 5">
    <name type="scientific">Phocaeicola sartorii</name>
    <dbReference type="NCBI Taxonomy" id="671267"/>
    <lineage>
        <taxon>Bacteria</taxon>
        <taxon>Pseudomonadati</taxon>
        <taxon>Bacteroidota</taxon>
        <taxon>Bacteroidia</taxon>
        <taxon>Bacteroidales</taxon>
        <taxon>Bacteroidaceae</taxon>
        <taxon>Phocaeicola</taxon>
    </lineage>
</organism>
<dbReference type="PROSITE" id="PS51257">
    <property type="entry name" value="PROKAR_LIPOPROTEIN"/>
    <property type="match status" value="1"/>
</dbReference>
<dbReference type="EMBL" id="SRYJ01000011">
    <property type="protein sequence ID" value="TGY71527.1"/>
    <property type="molecule type" value="Genomic_DNA"/>
</dbReference>
<evidence type="ECO:0000256" key="2">
    <source>
        <dbReference type="SAM" id="SignalP"/>
    </source>
</evidence>
<dbReference type="Proteomes" id="UP000310760">
    <property type="component" value="Unassembled WGS sequence"/>
</dbReference>
<feature type="signal peptide" evidence="2">
    <location>
        <begin position="1"/>
        <end position="23"/>
    </location>
</feature>
<comment type="caution">
    <text evidence="3">The sequence shown here is derived from an EMBL/GenBank/DDBJ whole genome shotgun (WGS) entry which is preliminary data.</text>
</comment>
<dbReference type="Proteomes" id="UP000014200">
    <property type="component" value="Unassembled WGS sequence"/>
</dbReference>